<feature type="domain" description="Phosphoadenosine phosphosulphate reductase" evidence="1">
    <location>
        <begin position="28"/>
        <end position="233"/>
    </location>
</feature>
<evidence type="ECO:0000313" key="3">
    <source>
        <dbReference type="Proteomes" id="UP000255529"/>
    </source>
</evidence>
<dbReference type="EMBL" id="UGYN01000003">
    <property type="protein sequence ID" value="SUJ86279.1"/>
    <property type="molecule type" value="Genomic_DNA"/>
</dbReference>
<name>A0A380D7B0_9GAMM</name>
<dbReference type="InterPro" id="IPR014729">
    <property type="entry name" value="Rossmann-like_a/b/a_fold"/>
</dbReference>
<accession>A0A380D7B0</accession>
<dbReference type="PANTHER" id="PTHR30083">
    <property type="entry name" value="TRANSCRIPTIONAL REGULATOR-RELATED"/>
    <property type="match status" value="1"/>
</dbReference>
<proteinExistence type="predicted"/>
<keyword evidence="2" id="KW-0808">Transferase</keyword>
<dbReference type="GO" id="GO:0016740">
    <property type="term" value="F:transferase activity"/>
    <property type="evidence" value="ECO:0007669"/>
    <property type="project" value="UniProtKB-KW"/>
</dbReference>
<sequence length="403" mass="48342">MKKINLNANVMNAANMRIDWIFDTFEMICLSFSGGKDSTVLFHLMAAIAKKKNKKFNVLFIDWEAQYTFTIAHIENIKDMYSDIIETFYWVALPLTTVNGTSQYQPEWIAWENGVEWIRKPPECAITKQDYFPFYHYAMTFEEFVTEFSSWLAGKKILASVIGIRTDESLNRYLAITSKKKLRYNKETPWTTASRDGFSYNCYPIYDWRTQDIWRFNGKTKLPYNYLYDLMYQAGVPFKYMRVCEPFGVEQRRGLWLYHILEPRTWEKMCRRVCGAHSGSISGDYYSLNKKIQKPQHLTWKDYADFLLYSLPIKTSEHYRNKIFIYLKWYREHGYERDIPDEQDNDLGHKDIPSWRRICKTIIKNDFWCRTLSFSPTKKSNYERHHRNVVEKRKSWGKVYNVK</sequence>
<dbReference type="Pfam" id="PF01507">
    <property type="entry name" value="PAPS_reduct"/>
    <property type="match status" value="1"/>
</dbReference>
<evidence type="ECO:0000313" key="2">
    <source>
        <dbReference type="EMBL" id="SUJ86279.1"/>
    </source>
</evidence>
<gene>
    <name evidence="2" type="ORF">NCTC11544_05916</name>
</gene>
<dbReference type="Pfam" id="PF11922">
    <property type="entry name" value="DUF3440"/>
    <property type="match status" value="2"/>
</dbReference>
<dbReference type="Gene3D" id="3.40.50.620">
    <property type="entry name" value="HUPs"/>
    <property type="match status" value="1"/>
</dbReference>
<dbReference type="RefSeq" id="WP_115185076.1">
    <property type="nucleotide sequence ID" value="NZ_CAMKUF010000009.1"/>
</dbReference>
<dbReference type="GO" id="GO:0071453">
    <property type="term" value="P:cellular response to oxygen levels"/>
    <property type="evidence" value="ECO:0007669"/>
    <property type="project" value="TreeGrafter"/>
</dbReference>
<protein>
    <submittedName>
        <fullName evidence="2">Predicted phosphoadenosine phosphosulfate sulfotransferase</fullName>
    </submittedName>
</protein>
<dbReference type="AlphaFoldDB" id="A0A380D7B0"/>
<dbReference type="InterPro" id="IPR002500">
    <property type="entry name" value="PAPS_reduct_dom"/>
</dbReference>
<dbReference type="SUPFAM" id="SSF52402">
    <property type="entry name" value="Adenine nucleotide alpha hydrolases-like"/>
    <property type="match status" value="1"/>
</dbReference>
<dbReference type="InterPro" id="IPR021845">
    <property type="entry name" value="DUF3440"/>
</dbReference>
<dbReference type="CDD" id="cd23947">
    <property type="entry name" value="PAPS_reductase-like_YbdN"/>
    <property type="match status" value="1"/>
</dbReference>
<dbReference type="Proteomes" id="UP000255529">
    <property type="component" value="Unassembled WGS sequence"/>
</dbReference>
<dbReference type="PANTHER" id="PTHR30083:SF0">
    <property type="entry name" value="3'-PHOSPHOADENOSINE 5'-PHOSPHOSULFATE SULFOTRANSFERASE (PAPS REDUCTASE)_FAD SYNTHETASE"/>
    <property type="match status" value="1"/>
</dbReference>
<organism evidence="2 3">
    <name type="scientific">Serratia quinivorans</name>
    <dbReference type="NCBI Taxonomy" id="137545"/>
    <lineage>
        <taxon>Bacteria</taxon>
        <taxon>Pseudomonadati</taxon>
        <taxon>Pseudomonadota</taxon>
        <taxon>Gammaproteobacteria</taxon>
        <taxon>Enterobacterales</taxon>
        <taxon>Yersiniaceae</taxon>
        <taxon>Serratia</taxon>
    </lineage>
</organism>
<reference evidence="2 3" key="1">
    <citation type="submission" date="2018-06" db="EMBL/GenBank/DDBJ databases">
        <authorList>
            <consortium name="Pathogen Informatics"/>
            <person name="Doyle S."/>
        </authorList>
    </citation>
    <scope>NUCLEOTIDE SEQUENCE [LARGE SCALE GENOMIC DNA]</scope>
    <source>
        <strain evidence="2 3">NCTC11544</strain>
    </source>
</reference>
<evidence type="ECO:0000259" key="1">
    <source>
        <dbReference type="Pfam" id="PF01507"/>
    </source>
</evidence>